<evidence type="ECO:0000256" key="3">
    <source>
        <dbReference type="ARBA" id="ARBA00012485"/>
    </source>
</evidence>
<comment type="caution">
    <text evidence="12">The sequence shown here is derived from an EMBL/GenBank/DDBJ whole genome shotgun (WGS) entry which is preliminary data.</text>
</comment>
<dbReference type="OMA" id="ADEMKYG"/>
<evidence type="ECO:0000256" key="5">
    <source>
        <dbReference type="ARBA" id="ARBA00022737"/>
    </source>
</evidence>
<dbReference type="InterPro" id="IPR010314">
    <property type="entry name" value="E3_Ub_ligase_DUF913"/>
</dbReference>
<dbReference type="SUPFAM" id="SSF46934">
    <property type="entry name" value="UBA-like"/>
    <property type="match status" value="1"/>
</dbReference>
<feature type="compositionally biased region" description="Acidic residues" evidence="9">
    <location>
        <begin position="2122"/>
        <end position="2137"/>
    </location>
</feature>
<dbReference type="InterPro" id="IPR050409">
    <property type="entry name" value="E3_ubiq-protein_ligase"/>
</dbReference>
<dbReference type="SMART" id="SM00119">
    <property type="entry name" value="HECTc"/>
    <property type="match status" value="1"/>
</dbReference>
<comment type="pathway">
    <text evidence="2">Protein modification; protein ubiquitination.</text>
</comment>
<dbReference type="FunCoup" id="G7E0C5">
    <property type="interactions" value="669"/>
</dbReference>
<dbReference type="SUPFAM" id="SSF48371">
    <property type="entry name" value="ARM repeat"/>
    <property type="match status" value="1"/>
</dbReference>
<dbReference type="PANTHER" id="PTHR11254">
    <property type="entry name" value="HECT DOMAIN UBIQUITIN-PROTEIN LIGASE"/>
    <property type="match status" value="1"/>
</dbReference>
<dbReference type="EC" id="2.3.2.26" evidence="3"/>
<dbReference type="SUPFAM" id="SSF56204">
    <property type="entry name" value="Hect, E3 ligase catalytic domain"/>
    <property type="match status" value="1"/>
</dbReference>
<dbReference type="GO" id="GO:0061630">
    <property type="term" value="F:ubiquitin protein ligase activity"/>
    <property type="evidence" value="ECO:0007669"/>
    <property type="project" value="UniProtKB-EC"/>
</dbReference>
<keyword evidence="6 8" id="KW-0833">Ubl conjugation pathway</keyword>
<dbReference type="PANTHER" id="PTHR11254:SF67">
    <property type="entry name" value="E3 UBIQUITIN-PROTEIN LIGASE HUWE1"/>
    <property type="match status" value="1"/>
</dbReference>
<feature type="compositionally biased region" description="Basic and acidic residues" evidence="9">
    <location>
        <begin position="3133"/>
        <end position="3142"/>
    </location>
</feature>
<sequence length="3789" mass="412284">MGKIKKPQKRSSVAPQPVTDLIEKLTSAPDHELAAVLSAVKEWTWPRTDLQCWVNPLNRFDGLLETIIKDYSLHSDVQLNEFTPKTLALVQGILSFERLLLEHATNRKLFASWDRLDDLFHTSDLSVLELTLRLALKAAQTSNNSPASSLSPRSHGLTVSRLLALAQSWNGALVLETDEVTMQVSGEASDAPLAEDEKSWSMIDYLSAAHKSESGETCMLHLQSLAFEFYKRSEVTEHALAVVQPSFVSTMTPRKATDAALATPISSKVKSKATPASGSKGQGETPNRSDHHAANWEGLLTISIDRDRLTDASKSDVDVVADCADEHKLSPEHKLDLLQRVRLARAFQSSGDRQRIIILRLLCIALAAQTFDDATSQTSLFVSDPELVRQTAELLLPDQDIDIEIRAAALHALDACLRIRARQNEVTSSVNVTVNHGLLMNVLRSTVADLASDSPQSSREFIEALFNFMSDLQCLTAAGNALVAAGLIGLLVELLRNRTESSSDVAVKAVIMLDGATYSYPSATTAFFAAQGVTVLVDRVAEMVDQAVQANMSTDGESPLADLTFGKLPLPTFTLLKTICRSILRMMQTVGAAEGLRNLIDSSLLQSIRKILEQRRTFGPAIYSVAINLMATFVHNEPTSLAILQENKLPLAFYDAIDSGLEASSDVMAAVPSAIGALCLNEAGLSDFEQRGLLPVIFRVFLRSEHVKVLNERDNASMFGATIDELVRHHPSLQPKVITCIVQILDALTAQTKDAYLEKLRLLCGRENVQDLADAFGGYGDQVVEADCDRWFASVDAVARFLESLCQTSKFAATLTAAGAIHTILKLYRHPKLPLSLGMTTGQASGSASAALLALMKLLCELCASQALSALVDALQTVLAALRTFWTTDRAEEPQYKSSANEPIPAWISLDSTAHPFVSARALAGLASSVMPHITYDTRTTQQSVAETLLAAGTFLSDFGQFRRAAIWESFALQSHRTAGSGAAPETESSQSDLQVANMSAVDSVAASGSIADADATSASTTLNAQAIGLPASAATDKSDRNLLRHVLIDTATHIQGFFENVAGRIPSRRALDSQQRRSTEELAATLAQIASEDLNCTSIASCSPWLPYSILVTKSVVGLLSRERSVTYAECSLAVLFERKAGVQRLIALFRQYIDEVSTITAKSAADHSPLQSVRLYQLAGAMSVAMEFASKLATLPKPLESLMRTAAKDEQSKVQAFIVSVRASLLPIADEMWNATWLRPASSPSNVRTLTQLMLTILAAKDESLDRAEPPQSLLTPVTGSSLGLRNRLQENRADGGRPDSLQQVVDMGFPRPAATLALARFNNNVIAATEFLLNNPETVARARDISDVGGSVLDEPPIALDSAGSAMRVDGTAVDAASPDTPTATLQRLLPGLNEQRTRVKETFIERTCDLAEAFPVILFDLSEAICSGIFSDDAPAWIHKVFDFTCKRLEEPDASADRVFTAFRLTAFLLHEKAVDPIALPDGMLASFMRMSVSYIRKADVKEMPIWTGPALLLLETLFCTAETAKQPSEAADADADDVSIIRSDVVIGPAYDEERLIAFDVCFKLLCRTDLSDDLLTSVLRLLVILTRHEPLAGKMATREALDALLHLKQKTLNRDASNEVLILRHSVESSKVLKQIGTGEIDRWITRQKGRSVDVTTYVKALSFFAFRDPVAFLQCTADRLMLTSPHSTMLKERLSEFPLADGKAASAPDLAAVVDEASDDRKLLPKANTNPSVSPETDIVVHTLMAELLRIVSELKSSFGDGKALPALHMPAAAPNQTPTSASTIPNAVAGSPLQGERPVDAAKAAQSSHAQFVIACLVELLYSYGPCKTSFVQFSRRKGAAPAAAPSLDDVPVTPAKPRSSFLNFLLHDLIPMDNITTVLANVDDLGLRKLPIGIVKISEWAPLLLVALCYDASVKDEGAEPSEEISAIRTLVLDCLARAILDASASDEPKSVRYARLCALADICHRLATPGPDDLRHNRRRDEMHTQMSKLMLDRDFVTILTNTLAELDLNFPAVQNLVNRILRPIQFLTRIVGKIARPTSDSSGVHQNVYGSARNRELGIPDSDSDDDVEGGQDQTMDETSDLYRNSALGMFDGELETGGQEDAPSTHSSQEEYDEDEDEAMDDYGLADDAINPSDVSDASDDEDDHRITSHDAEMMDADDIDEEVEDDGDDDDEDDDDDDSDDHDTESEHDDDGGDESDGDTDLDPEGYATGSDMDAGDERALQSMENAARQILGGEHGHDESGWPEDEEDGFTMRTHLRINEHGEPRLGEGRDGDQLELLAEVVNAHGQDSDIMAEISYEEDDEEEIDGDAVVGRSSHVPAPNWSNFPFLVEPRDNSPMTNGLQEPRIQQGQGTFNAGQHPLLVEPANTEQRRSGVNLRSSLDHPQDFARQLTRNYSRIGGDNAIDAISSAIGVNPMDILETLLGGRGHAHLPDLSHSTGEPGPHDIVLDFTTTGDGRLGPGASFPLHLGRRPVLSAPRPYGERGSSTIAAAQRNLAAQDPQLVPASTSMRWDQEADMLHGRLPAPQGSPNLVQQVLRILRPAARAAQATALASEKAKAEANDKVPAADEAAMSVTVDDRNADGADLSSAADPSAAEITAAPLRERVERSPATTRADEDLVAQSRNLADALGSFDFAASESAEVAAPETTQDADMTTSETAATVSSAPDAAVPASRDADQAAEVAAEPSSAPRVTIQINGATVDITETGIDPTFLEALPDDMRQEVLNQHFREVRPPPVPANVPSSISPEFLDALPVELREEVLRQEAQEAARRERIARGAANRPAGVPAEMDPASFIASLNDTHLREAVYEQLQDADQDFVASLPATMRAELEAVRARRPIAIPPGQPIGRRRIFSSTVKSTRKNSMAQSVQLLDRAGLATLARLLFLQQPLDKNVLYAVLQNICQHQQTRSDLIALLLGILQDGTDITAVDQSFSQMSIRSGKQANLRPPSKRRATGDAPIPLQLQQAQAPSARIVAAQCLDALALVSKTAEDSQYFFLTAQEASLFGKRSMKKLKGKEKAPASIYPLTILLALLSKPQMLRLASAMDRLLPLLAQVTKPLTSIKPNVKTAIEQSGRAAADAPHEATNTPASVAQTSTTSNAAEGAASTSTATEPDSSDGAHKAERSLNDTPPVIPPHTLKLVVNVLDASECSSKTFQHTLTLIQHLSHLPGAREVILSELASRAQHYEGLLWNELGEFSLALRDPSSTARTATLAKFSPASSTQAKLLRILKTIDYTLTVILGAAESTADTTGGLAVGAKAINRNAVSESEQLTIDSVHRGIRFEALWQRVGECLSAIEDRAELAHVTTVLLPSVEALMVVSRYILTDATQPLGVMTVMSPKVDTPGSSDGNDRAFIDFTRRHRKTLNTMVRNNPSLMAGSFAILVHNSKVLDFDNKRNYFNQKLHKRTNREHHHTLQINVRRPYVFEDSFSQLQRKTGEEIKHGKLSVRFYDEEGVDVGGVTREWFHVLARQMFNPGYALFEPCLGDRLTYHPRRTSSVVTDHLAFFKFVGRIIGKAVFDGRLLDAYFTRSLYKQMIGKPVSPSDLESIDPEYYKSLTWMLQNDITGVMDDYTFSIEEDVFGEMKIVELKPNGANINVTQENKHEYVRLVTEQRLTKSVQAQIDSFLAGLWEIIPKDLIQIFSDNELELLISGLPDIDVDEWRANTVYHNLPANSTTVTWFWRAVRSLDQEERAKLLQFVTGSSRVPLEGFGALQGVSGVTKFTIVAAHTHDSLPSAHTCFNQIDLPEYSSYEDLRKYLLIAITEGQTGFAFA</sequence>
<name>G7E0C5_MIXOS</name>
<evidence type="ECO:0000259" key="11">
    <source>
        <dbReference type="PROSITE" id="PS50237"/>
    </source>
</evidence>
<comment type="similarity">
    <text evidence="7">Belongs to the UPL family. TOM1/PTR1 subfamily.</text>
</comment>
<evidence type="ECO:0000256" key="9">
    <source>
        <dbReference type="SAM" id="MobiDB-lite"/>
    </source>
</evidence>
<comment type="catalytic activity">
    <reaction evidence="1">
        <text>S-ubiquitinyl-[E2 ubiquitin-conjugating enzyme]-L-cysteine + [acceptor protein]-L-lysine = [E2 ubiquitin-conjugating enzyme]-L-cysteine + N(6)-ubiquitinyl-[acceptor protein]-L-lysine.</text>
        <dbReference type="EC" id="2.3.2.26"/>
    </reaction>
</comment>
<dbReference type="Pfam" id="PF14377">
    <property type="entry name" value="UBM"/>
    <property type="match status" value="3"/>
</dbReference>
<organism evidence="12 13">
    <name type="scientific">Mixia osmundae (strain CBS 9802 / IAM 14324 / JCM 22182 / KY 12970)</name>
    <dbReference type="NCBI Taxonomy" id="764103"/>
    <lineage>
        <taxon>Eukaryota</taxon>
        <taxon>Fungi</taxon>
        <taxon>Dikarya</taxon>
        <taxon>Basidiomycota</taxon>
        <taxon>Pucciniomycotina</taxon>
        <taxon>Mixiomycetes</taxon>
        <taxon>Mixiales</taxon>
        <taxon>Mixiaceae</taxon>
        <taxon>Mixia</taxon>
    </lineage>
</organism>
<dbReference type="InterPro" id="IPR010309">
    <property type="entry name" value="E3_Ub_ligase_DUF908"/>
</dbReference>
<feature type="compositionally biased region" description="Basic and acidic residues" evidence="9">
    <location>
        <begin position="2156"/>
        <end position="2165"/>
    </location>
</feature>
<feature type="compositionally biased region" description="Low complexity" evidence="9">
    <location>
        <begin position="2596"/>
        <end position="2608"/>
    </location>
</feature>
<feature type="region of interest" description="Disordered" evidence="9">
    <location>
        <begin position="259"/>
        <end position="292"/>
    </location>
</feature>
<dbReference type="EMBL" id="BABT02000076">
    <property type="protein sequence ID" value="GAA96285.1"/>
    <property type="molecule type" value="Genomic_DNA"/>
</dbReference>
<keyword evidence="13" id="KW-1185">Reference proteome</keyword>
<feature type="domain" description="HECT" evidence="11">
    <location>
        <begin position="3453"/>
        <end position="3789"/>
    </location>
</feature>
<feature type="region of interest" description="Disordered" evidence="9">
    <location>
        <begin position="2654"/>
        <end position="2703"/>
    </location>
</feature>
<evidence type="ECO:0000256" key="4">
    <source>
        <dbReference type="ARBA" id="ARBA00022679"/>
    </source>
</evidence>
<dbReference type="PROSITE" id="PS50030">
    <property type="entry name" value="UBA"/>
    <property type="match status" value="1"/>
</dbReference>
<keyword evidence="4" id="KW-0808">Transferase</keyword>
<dbReference type="InterPro" id="IPR000569">
    <property type="entry name" value="HECT_dom"/>
</dbReference>
<evidence type="ECO:0000256" key="2">
    <source>
        <dbReference type="ARBA" id="ARBA00004906"/>
    </source>
</evidence>
<dbReference type="STRING" id="764103.G7E0C5"/>
<feature type="region of interest" description="Disordered" evidence="9">
    <location>
        <begin position="2048"/>
        <end position="2088"/>
    </location>
</feature>
<dbReference type="UniPathway" id="UPA00143"/>
<dbReference type="Pfam" id="PF06025">
    <property type="entry name" value="DUF913"/>
    <property type="match status" value="1"/>
</dbReference>
<dbReference type="FunFam" id="3.90.1750.10:FF:000003">
    <property type="entry name" value="E3 ubiquitin-protein ligase UPL1"/>
    <property type="match status" value="1"/>
</dbReference>
<dbReference type="HOGENOM" id="CLU_000215_0_0_1"/>
<evidence type="ECO:0000256" key="6">
    <source>
        <dbReference type="ARBA" id="ARBA00022786"/>
    </source>
</evidence>
<dbReference type="CDD" id="cd14297">
    <property type="entry name" value="UBA2_spUBP14_like"/>
    <property type="match status" value="1"/>
</dbReference>
<dbReference type="OrthoDB" id="8068875at2759"/>
<dbReference type="GO" id="GO:0005634">
    <property type="term" value="C:nucleus"/>
    <property type="evidence" value="ECO:0007669"/>
    <property type="project" value="TreeGrafter"/>
</dbReference>
<feature type="compositionally biased region" description="Low complexity" evidence="9">
    <location>
        <begin position="2668"/>
        <end position="2703"/>
    </location>
</feature>
<dbReference type="RefSeq" id="XP_014570900.1">
    <property type="nucleotide sequence ID" value="XM_014715414.1"/>
</dbReference>
<feature type="active site" description="Glycyl thioester intermediate" evidence="8">
    <location>
        <position position="3756"/>
    </location>
</feature>
<dbReference type="Gene3D" id="3.30.2160.10">
    <property type="entry name" value="Hect, E3 ligase catalytic domain"/>
    <property type="match status" value="1"/>
</dbReference>
<dbReference type="InterPro" id="IPR015940">
    <property type="entry name" value="UBA"/>
</dbReference>
<feature type="compositionally biased region" description="Polar residues" evidence="9">
    <location>
        <begin position="2049"/>
        <end position="2060"/>
    </location>
</feature>
<feature type="region of interest" description="Disordered" evidence="9">
    <location>
        <begin position="3086"/>
        <end position="3149"/>
    </location>
</feature>
<dbReference type="Gene3D" id="1.10.8.10">
    <property type="entry name" value="DNA helicase RuvA subunit, C-terminal domain"/>
    <property type="match status" value="1"/>
</dbReference>
<feature type="region of interest" description="Disordered" evidence="9">
    <location>
        <begin position="2594"/>
        <end position="2632"/>
    </location>
</feature>
<feature type="domain" description="UBA" evidence="10">
    <location>
        <begin position="1290"/>
        <end position="1338"/>
    </location>
</feature>
<protein>
    <recommendedName>
        <fullName evidence="3">HECT-type E3 ubiquitin transferase</fullName>
        <ecNumber evidence="3">2.3.2.26</ecNumber>
    </recommendedName>
</protein>
<feature type="compositionally biased region" description="Polar residues" evidence="9">
    <location>
        <begin position="3100"/>
        <end position="3109"/>
    </location>
</feature>
<feature type="compositionally biased region" description="Acidic residues" evidence="9">
    <location>
        <begin position="2166"/>
        <end position="2217"/>
    </location>
</feature>
<evidence type="ECO:0000313" key="12">
    <source>
        <dbReference type="EMBL" id="GAA96285.1"/>
    </source>
</evidence>
<evidence type="ECO:0000256" key="1">
    <source>
        <dbReference type="ARBA" id="ARBA00000885"/>
    </source>
</evidence>
<accession>G7E0C5</accession>
<evidence type="ECO:0000256" key="7">
    <source>
        <dbReference type="ARBA" id="ARBA00034494"/>
    </source>
</evidence>
<dbReference type="CDD" id="cd00078">
    <property type="entry name" value="HECTc"/>
    <property type="match status" value="1"/>
</dbReference>
<dbReference type="InterPro" id="IPR009060">
    <property type="entry name" value="UBA-like_sf"/>
</dbReference>
<dbReference type="Pfam" id="PF00632">
    <property type="entry name" value="HECT"/>
    <property type="match status" value="1"/>
</dbReference>
<dbReference type="GO" id="GO:0000209">
    <property type="term" value="P:protein polyubiquitination"/>
    <property type="evidence" value="ECO:0007669"/>
    <property type="project" value="TreeGrafter"/>
</dbReference>
<dbReference type="PROSITE" id="PS50237">
    <property type="entry name" value="HECT"/>
    <property type="match status" value="1"/>
</dbReference>
<evidence type="ECO:0000259" key="10">
    <source>
        <dbReference type="PROSITE" id="PS50030"/>
    </source>
</evidence>
<dbReference type="Pfam" id="PF00627">
    <property type="entry name" value="UBA"/>
    <property type="match status" value="1"/>
</dbReference>
<proteinExistence type="inferred from homology"/>
<dbReference type="InterPro" id="IPR035983">
    <property type="entry name" value="Hect_E3_ubiquitin_ligase"/>
</dbReference>
<dbReference type="GO" id="GO:0005737">
    <property type="term" value="C:cytoplasm"/>
    <property type="evidence" value="ECO:0007669"/>
    <property type="project" value="TreeGrafter"/>
</dbReference>
<dbReference type="Proteomes" id="UP000009131">
    <property type="component" value="Unassembled WGS sequence"/>
</dbReference>
<reference evidence="12 13" key="1">
    <citation type="journal article" date="2011" name="J. Gen. Appl. Microbiol.">
        <title>Draft genome sequencing of the enigmatic basidiomycete Mixia osmundae.</title>
        <authorList>
            <person name="Nishida H."/>
            <person name="Nagatsuka Y."/>
            <person name="Sugiyama J."/>
        </authorList>
    </citation>
    <scope>NUCLEOTIDE SEQUENCE [LARGE SCALE GENOMIC DNA]</scope>
    <source>
        <strain evidence="13">CBS 9802 / IAM 14324 / JCM 22182 / KY 12970</strain>
    </source>
</reference>
<dbReference type="FunFam" id="3.30.2160.10:FF:000001">
    <property type="entry name" value="E3 ubiquitin-protein ligase NEDD4-like"/>
    <property type="match status" value="1"/>
</dbReference>
<dbReference type="Gene3D" id="3.30.2410.10">
    <property type="entry name" value="Hect, E3 ligase catalytic domain"/>
    <property type="match status" value="1"/>
</dbReference>
<gene>
    <name evidence="12" type="primary">Mo02951</name>
    <name evidence="12" type="ORF">E5Q_02951</name>
</gene>
<keyword evidence="5" id="KW-0677">Repeat</keyword>
<dbReference type="Gene3D" id="3.90.1750.10">
    <property type="entry name" value="Hect, E3 ligase catalytic domains"/>
    <property type="match status" value="1"/>
</dbReference>
<dbReference type="InterPro" id="IPR025527">
    <property type="entry name" value="HUWE1/Rev1_UBM"/>
</dbReference>
<dbReference type="GO" id="GO:0006511">
    <property type="term" value="P:ubiquitin-dependent protein catabolic process"/>
    <property type="evidence" value="ECO:0007669"/>
    <property type="project" value="TreeGrafter"/>
</dbReference>
<dbReference type="Pfam" id="PF06012">
    <property type="entry name" value="DUF908"/>
    <property type="match status" value="1"/>
</dbReference>
<dbReference type="InParanoid" id="G7E0C5"/>
<dbReference type="InterPro" id="IPR016024">
    <property type="entry name" value="ARM-type_fold"/>
</dbReference>
<dbReference type="SMART" id="SM00165">
    <property type="entry name" value="UBA"/>
    <property type="match status" value="1"/>
</dbReference>
<feature type="compositionally biased region" description="Acidic residues" evidence="9">
    <location>
        <begin position="2073"/>
        <end position="2088"/>
    </location>
</feature>
<evidence type="ECO:0000313" key="13">
    <source>
        <dbReference type="Proteomes" id="UP000009131"/>
    </source>
</evidence>
<feature type="region of interest" description="Disordered" evidence="9">
    <location>
        <begin position="2103"/>
        <end position="2264"/>
    </location>
</feature>
<evidence type="ECO:0000256" key="8">
    <source>
        <dbReference type="PROSITE-ProRule" id="PRU00104"/>
    </source>
</evidence>
<dbReference type="FunFam" id="3.30.2410.10:FF:000001">
    <property type="entry name" value="E3 ubiquitin-protein ligase NEDD4-like"/>
    <property type="match status" value="1"/>
</dbReference>
<feature type="compositionally biased region" description="Low complexity" evidence="9">
    <location>
        <begin position="3110"/>
        <end position="3127"/>
    </location>
</feature>
<dbReference type="eggNOG" id="KOG0939">
    <property type="taxonomic scope" value="Eukaryota"/>
</dbReference>
<feature type="compositionally biased region" description="Polar residues" evidence="9">
    <location>
        <begin position="264"/>
        <end position="286"/>
    </location>
</feature>
<reference evidence="12 13" key="2">
    <citation type="journal article" date="2012" name="Open Biol.">
        <title>Characteristics of nucleosomes and linker DNA regions on the genome of the basidiomycete Mixia osmundae revealed by mono- and dinucleosome mapping.</title>
        <authorList>
            <person name="Nishida H."/>
            <person name="Kondo S."/>
            <person name="Matsumoto T."/>
            <person name="Suzuki Y."/>
            <person name="Yoshikawa H."/>
            <person name="Taylor T.D."/>
            <person name="Sugiyama J."/>
        </authorList>
    </citation>
    <scope>NUCLEOTIDE SEQUENCE [LARGE SCALE GENOMIC DNA]</scope>
    <source>
        <strain evidence="13">CBS 9802 / IAM 14324 / JCM 22182 / KY 12970</strain>
    </source>
</reference>